<dbReference type="InterPro" id="IPR002634">
    <property type="entry name" value="BolA"/>
</dbReference>
<dbReference type="Proteomes" id="UP000663829">
    <property type="component" value="Unassembled WGS sequence"/>
</dbReference>
<evidence type="ECO:0000259" key="2">
    <source>
        <dbReference type="PROSITE" id="PS50238"/>
    </source>
</evidence>
<accession>A0A813P1K7</accession>
<dbReference type="OrthoDB" id="10033734at2759"/>
<feature type="compositionally biased region" description="Low complexity" evidence="1">
    <location>
        <begin position="609"/>
        <end position="620"/>
    </location>
</feature>
<dbReference type="Pfam" id="PF01722">
    <property type="entry name" value="BolA"/>
    <property type="match status" value="1"/>
</dbReference>
<evidence type="ECO:0000313" key="6">
    <source>
        <dbReference type="EMBL" id="CAF3530246.1"/>
    </source>
</evidence>
<dbReference type="InterPro" id="IPR008936">
    <property type="entry name" value="Rho_GTPase_activation_prot"/>
</dbReference>
<reference evidence="3" key="1">
    <citation type="submission" date="2021-02" db="EMBL/GenBank/DDBJ databases">
        <authorList>
            <person name="Nowell W R."/>
        </authorList>
    </citation>
    <scope>NUCLEOTIDE SEQUENCE</scope>
</reference>
<dbReference type="Proteomes" id="UP000682733">
    <property type="component" value="Unassembled WGS sequence"/>
</dbReference>
<feature type="compositionally biased region" description="Low complexity" evidence="1">
    <location>
        <begin position="339"/>
        <end position="350"/>
    </location>
</feature>
<dbReference type="PROSITE" id="PS50238">
    <property type="entry name" value="RHOGAP"/>
    <property type="match status" value="1"/>
</dbReference>
<sequence>MFKVHDCEDERERNKRKPFYKKEKLDKGYSSLLMSADASGTLPITTDFQIFKGKKKHGFKLIKTKNEKKSVDYEAKERRSRLLEQLRLIVGCPLEEAVKRNPLANSSELAVPKFLIECIAIIDQGHSQENIYRHEAVKIKQAADLEYALKQPLTAEFAASLLKRFFKELPEPILTHEQINTIIKIITDSGSGITNATSDSYDTTKANEVHLILQKIPKCNRDTLYVLFNHLHRIITSYSASVLLSSGGTNTNMQTQTVISSLVTVLKIKERVVKYLIQNVNEVFDKQNISTITTVPRIPLMKNVSRSSLLPDSIEELENELTKQENILNKMHEDMQKQTTSSTFGTTTPTNVDKEKEEQLWAQQRMVTAIKRKIKQETRRLQQTISNRQSSALSFDAMSPLTFTSNTPTHRKSLVKDGQISPSQQVIIIVNKNKRDNTPTAERVRQYTIETPKTVESSISPRTVTTNDSKLQLGQRRKSDDGKLETDESGNEDDIFIKTLFKNKVTIMEKNDEDSMQSDYLKEKILEHRLVAKLKKLYEAFMHEKKTLEKLEQMHHQSSQFLASPEQQLSSFTDATPALPPPLPQRPSEISQSKQSILPRPLNNGTMKLSLPLPHSLPSSNNEITSPTKLKDDTLAQNFSYTSPDQRISILQELLNTIKQNNQLENILVQKRYITVNDANLNAGEKKLIKILEKRFPEATKISVSDVSGGCGASYEINIISSKFKNMKTINQHRQVSEALADELPSIHSVRIFTATDENHIV</sequence>
<dbReference type="Gene3D" id="1.10.555.10">
    <property type="entry name" value="Rho GTPase activation protein"/>
    <property type="match status" value="1"/>
</dbReference>
<dbReference type="EMBL" id="CAJNOQ010000043">
    <property type="protein sequence ID" value="CAF0746037.1"/>
    <property type="molecule type" value="Genomic_DNA"/>
</dbReference>
<dbReference type="CDD" id="cd00159">
    <property type="entry name" value="RhoGAP"/>
    <property type="match status" value="1"/>
</dbReference>
<feature type="region of interest" description="Disordered" evidence="1">
    <location>
        <begin position="452"/>
        <end position="489"/>
    </location>
</feature>
<feature type="compositionally biased region" description="Basic and acidic residues" evidence="1">
    <location>
        <begin position="477"/>
        <end position="486"/>
    </location>
</feature>
<evidence type="ECO:0000313" key="7">
    <source>
        <dbReference type="Proteomes" id="UP000663829"/>
    </source>
</evidence>
<dbReference type="EMBL" id="CAJNOK010000414">
    <property type="protein sequence ID" value="CAF0751440.1"/>
    <property type="molecule type" value="Genomic_DNA"/>
</dbReference>
<evidence type="ECO:0000256" key="1">
    <source>
        <dbReference type="SAM" id="MobiDB-lite"/>
    </source>
</evidence>
<dbReference type="InterPro" id="IPR000198">
    <property type="entry name" value="RhoGAP_dom"/>
</dbReference>
<dbReference type="InterPro" id="IPR039767">
    <property type="entry name" value="RALBP1"/>
</dbReference>
<dbReference type="Gene3D" id="3.30.300.90">
    <property type="entry name" value="BolA-like"/>
    <property type="match status" value="1"/>
</dbReference>
<dbReference type="Proteomes" id="UP000681722">
    <property type="component" value="Unassembled WGS sequence"/>
</dbReference>
<dbReference type="SMART" id="SM00324">
    <property type="entry name" value="RhoGAP"/>
    <property type="match status" value="1"/>
</dbReference>
<dbReference type="PANTHER" id="PTHR12783:SF5">
    <property type="entry name" value="RALA-BINDING PROTEIN 1"/>
    <property type="match status" value="1"/>
</dbReference>
<dbReference type="SUPFAM" id="SSF48350">
    <property type="entry name" value="GTPase activation domain, GAP"/>
    <property type="match status" value="1"/>
</dbReference>
<evidence type="ECO:0000313" key="4">
    <source>
        <dbReference type="EMBL" id="CAF0751440.1"/>
    </source>
</evidence>
<protein>
    <recommendedName>
        <fullName evidence="2">Rho-GAP domain-containing protein</fullName>
    </recommendedName>
</protein>
<dbReference type="EMBL" id="CAJOBA010000414">
    <property type="protein sequence ID" value="CAF3530246.1"/>
    <property type="molecule type" value="Genomic_DNA"/>
</dbReference>
<dbReference type="AlphaFoldDB" id="A0A813P1K7"/>
<evidence type="ECO:0000313" key="3">
    <source>
        <dbReference type="EMBL" id="CAF0746037.1"/>
    </source>
</evidence>
<feature type="region of interest" description="Disordered" evidence="1">
    <location>
        <begin position="335"/>
        <end position="356"/>
    </location>
</feature>
<organism evidence="3 7">
    <name type="scientific">Didymodactylos carnosus</name>
    <dbReference type="NCBI Taxonomy" id="1234261"/>
    <lineage>
        <taxon>Eukaryota</taxon>
        <taxon>Metazoa</taxon>
        <taxon>Spiralia</taxon>
        <taxon>Gnathifera</taxon>
        <taxon>Rotifera</taxon>
        <taxon>Eurotatoria</taxon>
        <taxon>Bdelloidea</taxon>
        <taxon>Philodinida</taxon>
        <taxon>Philodinidae</taxon>
        <taxon>Didymodactylos</taxon>
    </lineage>
</organism>
<feature type="domain" description="Rho-GAP" evidence="2">
    <location>
        <begin position="92"/>
        <end position="284"/>
    </location>
</feature>
<comment type="caution">
    <text evidence="3">The sequence shown here is derived from an EMBL/GenBank/DDBJ whole genome shotgun (WGS) entry which is preliminary data.</text>
</comment>
<dbReference type="Gene3D" id="1.20.58.90">
    <property type="match status" value="1"/>
</dbReference>
<keyword evidence="7" id="KW-1185">Reference proteome</keyword>
<dbReference type="InterPro" id="IPR036065">
    <property type="entry name" value="BolA-like_sf"/>
</dbReference>
<proteinExistence type="predicted"/>
<dbReference type="SUPFAM" id="SSF82657">
    <property type="entry name" value="BolA-like"/>
    <property type="match status" value="1"/>
</dbReference>
<dbReference type="Proteomes" id="UP000677228">
    <property type="component" value="Unassembled WGS sequence"/>
</dbReference>
<dbReference type="PANTHER" id="PTHR12783">
    <property type="entry name" value="RALA BINDING PROTEIN 1 RALBP1"/>
    <property type="match status" value="1"/>
</dbReference>
<evidence type="ECO:0000313" key="5">
    <source>
        <dbReference type="EMBL" id="CAF3524797.1"/>
    </source>
</evidence>
<feature type="compositionally biased region" description="Polar residues" evidence="1">
    <location>
        <begin position="452"/>
        <end position="472"/>
    </location>
</feature>
<dbReference type="GO" id="GO:0031267">
    <property type="term" value="F:small GTPase binding"/>
    <property type="evidence" value="ECO:0007669"/>
    <property type="project" value="InterPro"/>
</dbReference>
<dbReference type="GO" id="GO:0007264">
    <property type="term" value="P:small GTPase-mediated signal transduction"/>
    <property type="evidence" value="ECO:0007669"/>
    <property type="project" value="InterPro"/>
</dbReference>
<name>A0A813P1K7_9BILA</name>
<dbReference type="GO" id="GO:0005096">
    <property type="term" value="F:GTPase activator activity"/>
    <property type="evidence" value="ECO:0007669"/>
    <property type="project" value="InterPro"/>
</dbReference>
<gene>
    <name evidence="3" type="ORF">GPM918_LOCUS543</name>
    <name evidence="4" type="ORF">OVA965_LOCUS2037</name>
    <name evidence="5" type="ORF">SRO942_LOCUS544</name>
    <name evidence="6" type="ORF">TMI583_LOCUS2037</name>
</gene>
<feature type="compositionally biased region" description="Polar residues" evidence="1">
    <location>
        <begin position="556"/>
        <end position="572"/>
    </location>
</feature>
<dbReference type="Pfam" id="PF00620">
    <property type="entry name" value="RhoGAP"/>
    <property type="match status" value="1"/>
</dbReference>
<feature type="region of interest" description="Disordered" evidence="1">
    <location>
        <begin position="556"/>
        <end position="631"/>
    </location>
</feature>
<dbReference type="EMBL" id="CAJOBC010000043">
    <property type="protein sequence ID" value="CAF3524797.1"/>
    <property type="molecule type" value="Genomic_DNA"/>
</dbReference>